<dbReference type="STRING" id="1391654.AKJ09_05899"/>
<dbReference type="GO" id="GO:0005178">
    <property type="term" value="F:integrin binding"/>
    <property type="evidence" value="ECO:0007669"/>
    <property type="project" value="TreeGrafter"/>
</dbReference>
<dbReference type="SUPFAM" id="SSF69318">
    <property type="entry name" value="Integrin alpha N-terminal domain"/>
    <property type="match status" value="2"/>
</dbReference>
<dbReference type="PANTHER" id="PTHR23220">
    <property type="entry name" value="INTEGRIN ALPHA"/>
    <property type="match status" value="1"/>
</dbReference>
<reference evidence="4 5" key="1">
    <citation type="submission" date="2015-08" db="EMBL/GenBank/DDBJ databases">
        <authorList>
            <person name="Babu N.S."/>
            <person name="Beckwith C.J."/>
            <person name="Beseler K.G."/>
            <person name="Brison A."/>
            <person name="Carone J.V."/>
            <person name="Caskin T.P."/>
            <person name="Diamond M."/>
            <person name="Durham M.E."/>
            <person name="Foxe J.M."/>
            <person name="Go M."/>
            <person name="Henderson B.A."/>
            <person name="Jones I.B."/>
            <person name="McGettigan J.A."/>
            <person name="Micheletti S.J."/>
            <person name="Nasrallah M.E."/>
            <person name="Ortiz D."/>
            <person name="Piller C.R."/>
            <person name="Privatt S.R."/>
            <person name="Schneider S.L."/>
            <person name="Sharp S."/>
            <person name="Smith T.C."/>
            <person name="Stanton J.D."/>
            <person name="Ullery H.E."/>
            <person name="Wilson R.J."/>
            <person name="Serrano M.G."/>
            <person name="Buck G."/>
            <person name="Lee V."/>
            <person name="Wang Y."/>
            <person name="Carvalho R."/>
            <person name="Voegtly L."/>
            <person name="Shi R."/>
            <person name="Duckworth R."/>
            <person name="Johnson A."/>
            <person name="Loviza R."/>
            <person name="Walstead R."/>
            <person name="Shah Z."/>
            <person name="Kiflezghi M."/>
            <person name="Wade K."/>
            <person name="Ball S.L."/>
            <person name="Bradley K.W."/>
            <person name="Asai D.J."/>
            <person name="Bowman C.A."/>
            <person name="Russell D.A."/>
            <person name="Pope W.H."/>
            <person name="Jacobs-Sera D."/>
            <person name="Hendrix R.W."/>
            <person name="Hatfull G.F."/>
        </authorList>
    </citation>
    <scope>NUCLEOTIDE SEQUENCE [LARGE SCALE GENOMIC DNA]</scope>
    <source>
        <strain evidence="4 5">DSM 27648</strain>
    </source>
</reference>
<protein>
    <recommendedName>
        <fullName evidence="6">Flagellar hook-length control protein FliK</fullName>
    </recommendedName>
</protein>
<dbReference type="KEGG" id="llu:AKJ09_05899"/>
<keyword evidence="5" id="KW-1185">Reference proteome</keyword>
<dbReference type="InterPro" id="IPR028994">
    <property type="entry name" value="Integrin_alpha_N"/>
</dbReference>
<dbReference type="Pfam" id="PF13517">
    <property type="entry name" value="FG-GAP_3"/>
    <property type="match status" value="2"/>
</dbReference>
<gene>
    <name evidence="4" type="ORF">AKJ09_05899</name>
</gene>
<dbReference type="PRINTS" id="PR01185">
    <property type="entry name" value="INTEGRINA"/>
</dbReference>
<dbReference type="InterPro" id="IPR013519">
    <property type="entry name" value="Int_alpha_beta-p"/>
</dbReference>
<sequence>MPSGASGAAVELCADRACTKHVGTATVDASGTRAIPDQPLPKGVVYWRVSAGGAVSRTWEFSVGSRSGGAVDTSWGSMLDVDGDGYAEIATGSGNNTAVKGGVYLFAGGKNGIAKDAMPTILQGGSSWFGNAVASSDVNGDGYADLIVGSSIERRVYAFYGSATGMSASATPDIVGASVAGTTVAGVGYAVAPAGDVDGDGYADILVGDPSANQGYGLAFVFYGSETGLKDNPTTLNPKTTDVRFGCSVAAGDINGDGLPDLVVGAERTSTGRVYIYRGQAGGTFEGPVILKGPGPTNINYSFGHAVANAGDVNGDGYSDLIVGAPQDGDPSGGGGGSGRAYLYSGGAGGIAADATPVALIGETGPVPGDPRIAFGKAVAGLGDVDGDGYDDIGVGAPNYYGELGRAYVFAGGAGGITAQTAPIKLELPNHQSELASSLHGQDVDGDGHSDIVAGSHPSYDGETARLFLFMGGSTLSASSTPVVFVDNRTGGTMGQCVY</sequence>
<evidence type="ECO:0000313" key="4">
    <source>
        <dbReference type="EMBL" id="AKU99235.1"/>
    </source>
</evidence>
<dbReference type="GO" id="GO:0009897">
    <property type="term" value="C:external side of plasma membrane"/>
    <property type="evidence" value="ECO:0007669"/>
    <property type="project" value="TreeGrafter"/>
</dbReference>
<dbReference type="AlphaFoldDB" id="A0A0K1Q0D8"/>
<dbReference type="GO" id="GO:0008305">
    <property type="term" value="C:integrin complex"/>
    <property type="evidence" value="ECO:0007669"/>
    <property type="project" value="InterPro"/>
</dbReference>
<dbReference type="GO" id="GO:0098609">
    <property type="term" value="P:cell-cell adhesion"/>
    <property type="evidence" value="ECO:0007669"/>
    <property type="project" value="TreeGrafter"/>
</dbReference>
<dbReference type="PATRIC" id="fig|1391654.3.peg.5986"/>
<dbReference type="InterPro" id="IPR013517">
    <property type="entry name" value="FG-GAP"/>
</dbReference>
<name>A0A0K1Q0D8_9BACT</name>
<dbReference type="GO" id="GO:0033627">
    <property type="term" value="P:cell adhesion mediated by integrin"/>
    <property type="evidence" value="ECO:0007669"/>
    <property type="project" value="TreeGrafter"/>
</dbReference>
<proteinExistence type="predicted"/>
<evidence type="ECO:0000256" key="2">
    <source>
        <dbReference type="ARBA" id="ARBA00022737"/>
    </source>
</evidence>
<keyword evidence="3" id="KW-0325">Glycoprotein</keyword>
<dbReference type="GO" id="GO:0007229">
    <property type="term" value="P:integrin-mediated signaling pathway"/>
    <property type="evidence" value="ECO:0007669"/>
    <property type="project" value="TreeGrafter"/>
</dbReference>
<keyword evidence="2" id="KW-0677">Repeat</keyword>
<dbReference type="Pfam" id="PF01839">
    <property type="entry name" value="FG-GAP"/>
    <property type="match status" value="1"/>
</dbReference>
<dbReference type="SMART" id="SM00191">
    <property type="entry name" value="Int_alpha"/>
    <property type="match status" value="7"/>
</dbReference>
<evidence type="ECO:0000313" key="5">
    <source>
        <dbReference type="Proteomes" id="UP000064967"/>
    </source>
</evidence>
<accession>A0A0K1Q0D8</accession>
<evidence type="ECO:0000256" key="1">
    <source>
        <dbReference type="ARBA" id="ARBA00022729"/>
    </source>
</evidence>
<dbReference type="PANTHER" id="PTHR23220:SF133">
    <property type="entry name" value="INTEGRIN ALPHA-PS2"/>
    <property type="match status" value="1"/>
</dbReference>
<dbReference type="InterPro" id="IPR000413">
    <property type="entry name" value="Integrin_alpha"/>
</dbReference>
<evidence type="ECO:0008006" key="6">
    <source>
        <dbReference type="Google" id="ProtNLM"/>
    </source>
</evidence>
<dbReference type="EMBL" id="CP012333">
    <property type="protein sequence ID" value="AKU99235.1"/>
    <property type="molecule type" value="Genomic_DNA"/>
</dbReference>
<dbReference type="Gene3D" id="2.130.10.130">
    <property type="entry name" value="Integrin alpha, N-terminal"/>
    <property type="match status" value="3"/>
</dbReference>
<dbReference type="GO" id="GO:0007160">
    <property type="term" value="P:cell-matrix adhesion"/>
    <property type="evidence" value="ECO:0007669"/>
    <property type="project" value="TreeGrafter"/>
</dbReference>
<dbReference type="Proteomes" id="UP000064967">
    <property type="component" value="Chromosome"/>
</dbReference>
<keyword evidence="1" id="KW-0732">Signal</keyword>
<organism evidence="4 5">
    <name type="scientific">Labilithrix luteola</name>
    <dbReference type="NCBI Taxonomy" id="1391654"/>
    <lineage>
        <taxon>Bacteria</taxon>
        <taxon>Pseudomonadati</taxon>
        <taxon>Myxococcota</taxon>
        <taxon>Polyangia</taxon>
        <taxon>Polyangiales</taxon>
        <taxon>Labilitrichaceae</taxon>
        <taxon>Labilithrix</taxon>
    </lineage>
</organism>
<dbReference type="PROSITE" id="PS51470">
    <property type="entry name" value="FG_GAP"/>
    <property type="match status" value="4"/>
</dbReference>
<evidence type="ECO:0000256" key="3">
    <source>
        <dbReference type="ARBA" id="ARBA00023180"/>
    </source>
</evidence>